<name>A0A2G9X1F8_9HYPH</name>
<evidence type="ECO:0000256" key="3">
    <source>
        <dbReference type="ARBA" id="ARBA00022764"/>
    </source>
</evidence>
<dbReference type="Gene3D" id="3.90.1210.10">
    <property type="entry name" value="Antifreeze-like/N-acetylneuraminic acid synthase C-terminal domain"/>
    <property type="match status" value="1"/>
</dbReference>
<keyword evidence="6" id="KW-0966">Cell projection</keyword>
<protein>
    <submittedName>
        <fullName evidence="6">Flagella basal body P-ring formation protein FlgA</fullName>
    </submittedName>
</protein>
<comment type="caution">
    <text evidence="6">The sequence shown here is derived from an EMBL/GenBank/DDBJ whole genome shotgun (WGS) entry which is preliminary data.</text>
</comment>
<evidence type="ECO:0000256" key="2">
    <source>
        <dbReference type="ARBA" id="ARBA00022729"/>
    </source>
</evidence>
<organism evidence="6 7">
    <name type="scientific">Pleomorphomonas carboxyditropha</name>
    <dbReference type="NCBI Taxonomy" id="2023338"/>
    <lineage>
        <taxon>Bacteria</taxon>
        <taxon>Pseudomonadati</taxon>
        <taxon>Pseudomonadota</taxon>
        <taxon>Alphaproteobacteria</taxon>
        <taxon>Hyphomicrobiales</taxon>
        <taxon>Pleomorphomonadaceae</taxon>
        <taxon>Pleomorphomonas</taxon>
    </lineage>
</organism>
<keyword evidence="6" id="KW-0282">Flagellum</keyword>
<feature type="signal peptide" evidence="4">
    <location>
        <begin position="1"/>
        <end position="31"/>
    </location>
</feature>
<feature type="domain" description="SAF" evidence="5">
    <location>
        <begin position="192"/>
        <end position="254"/>
    </location>
</feature>
<dbReference type="CDD" id="cd11614">
    <property type="entry name" value="SAF_CpaB_FlgA_like"/>
    <property type="match status" value="1"/>
</dbReference>
<keyword evidence="3" id="KW-0574">Periplasm</keyword>
<reference evidence="6 7" key="1">
    <citation type="submission" date="2017-08" db="EMBL/GenBank/DDBJ databases">
        <title>Pleomorphomonas carboxidotrophicus sp. nov., a new mesophilic hydrogenogenic carboxidotroph.</title>
        <authorList>
            <person name="Esquivel-Elizondo S."/>
            <person name="Krajmalnik-Brown R."/>
            <person name="Maldonado J."/>
        </authorList>
    </citation>
    <scope>NUCLEOTIDE SEQUENCE [LARGE SCALE GENOMIC DNA]</scope>
    <source>
        <strain evidence="6 7">SVCO-16</strain>
    </source>
</reference>
<gene>
    <name evidence="6" type="primary">flgA</name>
    <name evidence="6" type="ORF">CJ014_01390</name>
</gene>
<evidence type="ECO:0000256" key="4">
    <source>
        <dbReference type="SAM" id="SignalP"/>
    </source>
</evidence>
<dbReference type="OrthoDB" id="5323072at2"/>
<proteinExistence type="predicted"/>
<dbReference type="Pfam" id="PF13144">
    <property type="entry name" value="ChapFlgA"/>
    <property type="match status" value="1"/>
</dbReference>
<dbReference type="EMBL" id="NQVN01000001">
    <property type="protein sequence ID" value="PIP00786.1"/>
    <property type="molecule type" value="Genomic_DNA"/>
</dbReference>
<keyword evidence="7" id="KW-1185">Reference proteome</keyword>
<dbReference type="InterPro" id="IPR017585">
    <property type="entry name" value="SAF_FlgA"/>
</dbReference>
<keyword evidence="6" id="KW-0969">Cilium</keyword>
<dbReference type="GO" id="GO:0044780">
    <property type="term" value="P:bacterial-type flagellum assembly"/>
    <property type="evidence" value="ECO:0007669"/>
    <property type="project" value="InterPro"/>
</dbReference>
<dbReference type="InterPro" id="IPR013974">
    <property type="entry name" value="SAF"/>
</dbReference>
<dbReference type="NCBIfam" id="TIGR03170">
    <property type="entry name" value="flgA_cterm"/>
    <property type="match status" value="1"/>
</dbReference>
<evidence type="ECO:0000313" key="7">
    <source>
        <dbReference type="Proteomes" id="UP000231070"/>
    </source>
</evidence>
<sequence length="329" mass="33581">MTMMRTLLRIVLAAALASLAAGFIATHQASAAELRQRVEIDGAVVTLGDLFDGAGDLAGRAVFRAPDLGVTGALPAAEAVKAAVAAGLAVDRLPAFGSVSVVRRATMVDAAAIKALIADAAATRLGVAVDNIDVAVDAPLAPVAAAATAATPATLSNFVLQPESGRFNAMVAIDLGGEDRTLSVGGRAVETMAVPVLSRPIDRRDVIHASDVTIVRIDKRRVPGSAVIDTSDLVDMAAKRPLRAGEIIAPADIEPPRVILRGDLVTLQYSRPGLTLSARGRALGDGARGDLVSVLNEQSKRTIQGVVTGAGIVEVTASSGPSVVKTAMN</sequence>
<dbReference type="GO" id="GO:0042597">
    <property type="term" value="C:periplasmic space"/>
    <property type="evidence" value="ECO:0007669"/>
    <property type="project" value="UniProtKB-SubCell"/>
</dbReference>
<evidence type="ECO:0000313" key="6">
    <source>
        <dbReference type="EMBL" id="PIP00786.1"/>
    </source>
</evidence>
<dbReference type="Proteomes" id="UP000231070">
    <property type="component" value="Unassembled WGS sequence"/>
</dbReference>
<keyword evidence="2 4" id="KW-0732">Signal</keyword>
<dbReference type="PANTHER" id="PTHR36307:SF1">
    <property type="entry name" value="FLAGELLA BASAL BODY P-RING FORMATION PROTEIN FLGA"/>
    <property type="match status" value="1"/>
</dbReference>
<dbReference type="InterPro" id="IPR039246">
    <property type="entry name" value="Flagellar_FlgA"/>
</dbReference>
<evidence type="ECO:0000259" key="5">
    <source>
        <dbReference type="SMART" id="SM00858"/>
    </source>
</evidence>
<evidence type="ECO:0000256" key="1">
    <source>
        <dbReference type="ARBA" id="ARBA00004418"/>
    </source>
</evidence>
<dbReference type="AlphaFoldDB" id="A0A2G9X1F8"/>
<dbReference type="PANTHER" id="PTHR36307">
    <property type="entry name" value="FLAGELLA BASAL BODY P-RING FORMATION PROTEIN FLGA"/>
    <property type="match status" value="1"/>
</dbReference>
<comment type="subcellular location">
    <subcellularLocation>
        <location evidence="1">Periplasm</location>
    </subcellularLocation>
</comment>
<accession>A0A2G9X1F8</accession>
<feature type="chain" id="PRO_5013674960" evidence="4">
    <location>
        <begin position="32"/>
        <end position="329"/>
    </location>
</feature>
<dbReference type="Gene3D" id="2.30.30.760">
    <property type="match status" value="1"/>
</dbReference>
<dbReference type="SMART" id="SM00858">
    <property type="entry name" value="SAF"/>
    <property type="match status" value="1"/>
</dbReference>